<reference evidence="3" key="1">
    <citation type="journal article" date="2019" name="Int. J. Syst. Evol. Microbiol.">
        <title>The Global Catalogue of Microorganisms (GCM) 10K type strain sequencing project: providing services to taxonomists for standard genome sequencing and annotation.</title>
        <authorList>
            <consortium name="The Broad Institute Genomics Platform"/>
            <consortium name="The Broad Institute Genome Sequencing Center for Infectious Disease"/>
            <person name="Wu L."/>
            <person name="Ma J."/>
        </authorList>
    </citation>
    <scope>NUCLEOTIDE SEQUENCE [LARGE SCALE GENOMIC DNA]</scope>
    <source>
        <strain evidence="3">JCM 16929</strain>
    </source>
</reference>
<organism evidence="2 3">
    <name type="scientific">Microlunatus ginsengisoli</name>
    <dbReference type="NCBI Taxonomy" id="363863"/>
    <lineage>
        <taxon>Bacteria</taxon>
        <taxon>Bacillati</taxon>
        <taxon>Actinomycetota</taxon>
        <taxon>Actinomycetes</taxon>
        <taxon>Propionibacteriales</taxon>
        <taxon>Propionibacteriaceae</taxon>
        <taxon>Microlunatus</taxon>
    </lineage>
</organism>
<dbReference type="EMBL" id="BAABAB010000001">
    <property type="protein sequence ID" value="GAA3602225.1"/>
    <property type="molecule type" value="Genomic_DNA"/>
</dbReference>
<evidence type="ECO:0000256" key="1">
    <source>
        <dbReference type="SAM" id="MobiDB-lite"/>
    </source>
</evidence>
<proteinExistence type="predicted"/>
<comment type="caution">
    <text evidence="2">The sequence shown here is derived from an EMBL/GenBank/DDBJ whole genome shotgun (WGS) entry which is preliminary data.</text>
</comment>
<feature type="region of interest" description="Disordered" evidence="1">
    <location>
        <begin position="1"/>
        <end position="23"/>
    </location>
</feature>
<keyword evidence="3" id="KW-1185">Reference proteome</keyword>
<evidence type="ECO:0000313" key="2">
    <source>
        <dbReference type="EMBL" id="GAA3602225.1"/>
    </source>
</evidence>
<feature type="region of interest" description="Disordered" evidence="1">
    <location>
        <begin position="43"/>
        <end position="71"/>
    </location>
</feature>
<name>A0ABP6Z9K7_9ACTN</name>
<evidence type="ECO:0000313" key="3">
    <source>
        <dbReference type="Proteomes" id="UP001501490"/>
    </source>
</evidence>
<sequence>MAPRRDANDDGPPSVENEDDARGQREWVALAVDTLCQLWRPSRRSSDASGLGVSSTAGACGRAEAARVRVG</sequence>
<dbReference type="Proteomes" id="UP001501490">
    <property type="component" value="Unassembled WGS sequence"/>
</dbReference>
<protein>
    <submittedName>
        <fullName evidence="2">Uncharacterized protein</fullName>
    </submittedName>
</protein>
<gene>
    <name evidence="2" type="ORF">GCM10022236_00020</name>
</gene>
<accession>A0ABP6Z9K7</accession>